<dbReference type="SUPFAM" id="SSF161098">
    <property type="entry name" value="MetI-like"/>
    <property type="match status" value="1"/>
</dbReference>
<dbReference type="CDD" id="cd06261">
    <property type="entry name" value="TM_PBP2"/>
    <property type="match status" value="1"/>
</dbReference>
<dbReference type="GO" id="GO:0005886">
    <property type="term" value="C:plasma membrane"/>
    <property type="evidence" value="ECO:0007669"/>
    <property type="project" value="UniProtKB-SubCell"/>
</dbReference>
<evidence type="ECO:0000256" key="6">
    <source>
        <dbReference type="ARBA" id="ARBA00023136"/>
    </source>
</evidence>
<keyword evidence="3" id="KW-1003">Cell membrane</keyword>
<keyword evidence="2 7" id="KW-0813">Transport</keyword>
<organism evidence="9 10">
    <name type="scientific">Planifilum fimeticola</name>
    <dbReference type="NCBI Taxonomy" id="201975"/>
    <lineage>
        <taxon>Bacteria</taxon>
        <taxon>Bacillati</taxon>
        <taxon>Bacillota</taxon>
        <taxon>Bacilli</taxon>
        <taxon>Bacillales</taxon>
        <taxon>Thermoactinomycetaceae</taxon>
        <taxon>Planifilum</taxon>
    </lineage>
</organism>
<comment type="subcellular location">
    <subcellularLocation>
        <location evidence="1 7">Cell membrane</location>
        <topology evidence="1 7">Multi-pass membrane protein</topology>
    </subcellularLocation>
</comment>
<dbReference type="PROSITE" id="PS50928">
    <property type="entry name" value="ABC_TM1"/>
    <property type="match status" value="1"/>
</dbReference>
<dbReference type="AlphaFoldDB" id="A0A2T0LHF3"/>
<dbReference type="Gene3D" id="1.10.3720.10">
    <property type="entry name" value="MetI-like"/>
    <property type="match status" value="1"/>
</dbReference>
<keyword evidence="5 7" id="KW-1133">Transmembrane helix</keyword>
<dbReference type="Pfam" id="PF00528">
    <property type="entry name" value="BPD_transp_1"/>
    <property type="match status" value="1"/>
</dbReference>
<dbReference type="Pfam" id="PF19300">
    <property type="entry name" value="BPD_transp_1_N"/>
    <property type="match status" value="1"/>
</dbReference>
<evidence type="ECO:0000256" key="1">
    <source>
        <dbReference type="ARBA" id="ARBA00004651"/>
    </source>
</evidence>
<feature type="transmembrane region" description="Helical" evidence="7">
    <location>
        <begin position="287"/>
        <end position="313"/>
    </location>
</feature>
<gene>
    <name evidence="9" type="ORF">CLV97_10439</name>
</gene>
<dbReference type="InterPro" id="IPR035906">
    <property type="entry name" value="MetI-like_sf"/>
</dbReference>
<dbReference type="InterPro" id="IPR000515">
    <property type="entry name" value="MetI-like"/>
</dbReference>
<evidence type="ECO:0000256" key="7">
    <source>
        <dbReference type="RuleBase" id="RU363032"/>
    </source>
</evidence>
<evidence type="ECO:0000256" key="5">
    <source>
        <dbReference type="ARBA" id="ARBA00022989"/>
    </source>
</evidence>
<reference evidence="9 10" key="1">
    <citation type="submission" date="2018-03" db="EMBL/GenBank/DDBJ databases">
        <title>Genomic Encyclopedia of Archaeal and Bacterial Type Strains, Phase II (KMG-II): from individual species to whole genera.</title>
        <authorList>
            <person name="Goeker M."/>
        </authorList>
    </citation>
    <scope>NUCLEOTIDE SEQUENCE [LARGE SCALE GENOMIC DNA]</scope>
    <source>
        <strain evidence="9 10">DSM 44946</strain>
    </source>
</reference>
<keyword evidence="4 7" id="KW-0812">Transmembrane</keyword>
<feature type="transmembrane region" description="Helical" evidence="7">
    <location>
        <begin position="130"/>
        <end position="156"/>
    </location>
</feature>
<evidence type="ECO:0000259" key="8">
    <source>
        <dbReference type="PROSITE" id="PS50928"/>
    </source>
</evidence>
<evidence type="ECO:0000256" key="3">
    <source>
        <dbReference type="ARBA" id="ARBA00022475"/>
    </source>
</evidence>
<proteinExistence type="inferred from homology"/>
<keyword evidence="10" id="KW-1185">Reference proteome</keyword>
<feature type="domain" description="ABC transmembrane type-1" evidence="8">
    <location>
        <begin position="95"/>
        <end position="306"/>
    </location>
</feature>
<name>A0A2T0LHF3_9BACL</name>
<comment type="caution">
    <text evidence="9">The sequence shown here is derived from an EMBL/GenBank/DDBJ whole genome shotgun (WGS) entry which is preliminary data.</text>
</comment>
<protein>
    <submittedName>
        <fullName evidence="9">Peptide/nickel transport system permease protein</fullName>
    </submittedName>
</protein>
<dbReference type="OrthoDB" id="9773683at2"/>
<feature type="transmembrane region" description="Helical" evidence="7">
    <location>
        <begin position="187"/>
        <end position="205"/>
    </location>
</feature>
<evidence type="ECO:0000313" key="9">
    <source>
        <dbReference type="EMBL" id="PRX41799.1"/>
    </source>
</evidence>
<evidence type="ECO:0000313" key="10">
    <source>
        <dbReference type="Proteomes" id="UP000237797"/>
    </source>
</evidence>
<dbReference type="PANTHER" id="PTHR43163">
    <property type="entry name" value="DIPEPTIDE TRANSPORT SYSTEM PERMEASE PROTEIN DPPB-RELATED"/>
    <property type="match status" value="1"/>
</dbReference>
<dbReference type="PANTHER" id="PTHR43163:SF6">
    <property type="entry name" value="DIPEPTIDE TRANSPORT SYSTEM PERMEASE PROTEIN DPPB-RELATED"/>
    <property type="match status" value="1"/>
</dbReference>
<feature type="transmembrane region" description="Helical" evidence="7">
    <location>
        <begin position="241"/>
        <end position="267"/>
    </location>
</feature>
<dbReference type="InterPro" id="IPR045621">
    <property type="entry name" value="BPD_transp_1_N"/>
</dbReference>
<feature type="transmembrane region" description="Helical" evidence="7">
    <location>
        <begin position="99"/>
        <end position="118"/>
    </location>
</feature>
<accession>A0A2T0LHF3</accession>
<sequence>MTTYIIRRLLVMIPVLIIISMILFTMIQFAPGDAFTGQLDPNVDARYYEQMRKQFGLDKSPVEQYLIWAGNFVKGELGISFRHKTPVNEMISERIGNTFFLAVCALILTYALAIPLGIYSAQHPYGKVDYTLTGTAFVGLSMPSFFAGILLIYLFAFKLRWFPSSGTVTAGAGFEGIALWMDKLHHVVLPAFTLAIINIASYMRYTRASVLEAKQQDYVRTAFAKGVPAPLVLRRHVLRNALLPLVTLFGLDLGLLFSGAVITETIFSWPGLGQLLFESVVNRDYPILMATTMLIAICVLVGNLVADILYGVVDPRIRYD</sequence>
<evidence type="ECO:0000256" key="4">
    <source>
        <dbReference type="ARBA" id="ARBA00022692"/>
    </source>
</evidence>
<keyword evidence="6 7" id="KW-0472">Membrane</keyword>
<dbReference type="EMBL" id="PVNE01000004">
    <property type="protein sequence ID" value="PRX41799.1"/>
    <property type="molecule type" value="Genomic_DNA"/>
</dbReference>
<feature type="transmembrane region" description="Helical" evidence="7">
    <location>
        <begin position="9"/>
        <end position="30"/>
    </location>
</feature>
<evidence type="ECO:0000256" key="2">
    <source>
        <dbReference type="ARBA" id="ARBA00022448"/>
    </source>
</evidence>
<comment type="similarity">
    <text evidence="7">Belongs to the binding-protein-dependent transport system permease family.</text>
</comment>
<dbReference type="RefSeq" id="WP_106344300.1">
    <property type="nucleotide sequence ID" value="NZ_PVNE01000004.1"/>
</dbReference>
<dbReference type="GO" id="GO:0055085">
    <property type="term" value="P:transmembrane transport"/>
    <property type="evidence" value="ECO:0007669"/>
    <property type="project" value="InterPro"/>
</dbReference>
<dbReference type="Proteomes" id="UP000237797">
    <property type="component" value="Unassembled WGS sequence"/>
</dbReference>